<evidence type="ECO:0000256" key="5">
    <source>
        <dbReference type="ARBA" id="ARBA00022842"/>
    </source>
</evidence>
<dbReference type="EC" id="2.7.7.49" evidence="1"/>
<evidence type="ECO:0000256" key="6">
    <source>
        <dbReference type="ARBA" id="ARBA00022918"/>
    </source>
</evidence>
<keyword evidence="3" id="KW-0548">Nucleotidyltransferase</keyword>
<dbReference type="SUPFAM" id="SSF56672">
    <property type="entry name" value="DNA/RNA polymerases"/>
    <property type="match status" value="1"/>
</dbReference>
<dbReference type="CDD" id="cd03487">
    <property type="entry name" value="RT_Bac_retron_II"/>
    <property type="match status" value="1"/>
</dbReference>
<accession>A0A9D7QMD8</accession>
<evidence type="ECO:0000256" key="3">
    <source>
        <dbReference type="ARBA" id="ARBA00022695"/>
    </source>
</evidence>
<keyword evidence="7" id="KW-0051">Antiviral defense</keyword>
<keyword evidence="4" id="KW-0479">Metal-binding</keyword>
<gene>
    <name evidence="11" type="ORF">IPN75_05120</name>
</gene>
<evidence type="ECO:0000256" key="7">
    <source>
        <dbReference type="ARBA" id="ARBA00023118"/>
    </source>
</evidence>
<evidence type="ECO:0000259" key="10">
    <source>
        <dbReference type="Pfam" id="PF00078"/>
    </source>
</evidence>
<comment type="similarity">
    <text evidence="8">Belongs to the bacterial reverse transcriptase family.</text>
</comment>
<proteinExistence type="inferred from homology"/>
<dbReference type="Pfam" id="PF00078">
    <property type="entry name" value="RVT_1"/>
    <property type="match status" value="1"/>
</dbReference>
<dbReference type="GO" id="GO:0046872">
    <property type="term" value="F:metal ion binding"/>
    <property type="evidence" value="ECO:0007669"/>
    <property type="project" value="UniProtKB-KW"/>
</dbReference>
<evidence type="ECO:0000256" key="9">
    <source>
        <dbReference type="ARBA" id="ARBA00048173"/>
    </source>
</evidence>
<comment type="catalytic activity">
    <reaction evidence="9">
        <text>DNA(n) + a 2'-deoxyribonucleoside 5'-triphosphate = DNA(n+1) + diphosphate</text>
        <dbReference type="Rhea" id="RHEA:22508"/>
        <dbReference type="Rhea" id="RHEA-COMP:17339"/>
        <dbReference type="Rhea" id="RHEA-COMP:17340"/>
        <dbReference type="ChEBI" id="CHEBI:33019"/>
        <dbReference type="ChEBI" id="CHEBI:61560"/>
        <dbReference type="ChEBI" id="CHEBI:173112"/>
        <dbReference type="EC" id="2.7.7.49"/>
    </reaction>
</comment>
<dbReference type="GO" id="GO:0051607">
    <property type="term" value="P:defense response to virus"/>
    <property type="evidence" value="ECO:0007669"/>
    <property type="project" value="UniProtKB-KW"/>
</dbReference>
<keyword evidence="2" id="KW-0808">Transferase</keyword>
<evidence type="ECO:0000256" key="4">
    <source>
        <dbReference type="ARBA" id="ARBA00022723"/>
    </source>
</evidence>
<name>A0A9D7QMD8_9RHOO</name>
<dbReference type="InterPro" id="IPR000123">
    <property type="entry name" value="Reverse_transcriptase_msDNA"/>
</dbReference>
<dbReference type="GO" id="GO:0003723">
    <property type="term" value="F:RNA binding"/>
    <property type="evidence" value="ECO:0007669"/>
    <property type="project" value="InterPro"/>
</dbReference>
<sequence length="328" mass="37336">MTTAILKNLKSLDDVARACGIERDFIEAYSNSLDQKSFYNVLKIRKRGRRRKGEFRIVFEAREGRLASFHRALSMIVTNSTVFGDHVQGFLKKRSTRTNAEKHLAANVLLHADIKGFFDAITTEQVRNALVAEGTALPMADVLSKACTIDGLLRQGTRCSPTIANLVCFGMDQAFLRLSRSHNCAYTRYADDLSFSGDEVPSDDSVREILESCGFKLRHDQCYRQYKGRSQYVTGLTVADPNRPRLPKRLKHRLRLVMYHIEKHGLTDHWNKVGVDEALRAEAWLSGMLRYAGSIEPHLVRQWQQIFDKARSNRDPYKPLPDCDEGQG</sequence>
<dbReference type="PANTHER" id="PTHR34047">
    <property type="entry name" value="NUCLEAR INTRON MATURASE 1, MITOCHONDRIAL-RELATED"/>
    <property type="match status" value="1"/>
</dbReference>
<dbReference type="InterPro" id="IPR000477">
    <property type="entry name" value="RT_dom"/>
</dbReference>
<feature type="domain" description="Reverse transcriptase" evidence="10">
    <location>
        <begin position="71"/>
        <end position="212"/>
    </location>
</feature>
<dbReference type="AlphaFoldDB" id="A0A9D7QMD8"/>
<evidence type="ECO:0000313" key="11">
    <source>
        <dbReference type="EMBL" id="MBK8889805.1"/>
    </source>
</evidence>
<protein>
    <recommendedName>
        <fullName evidence="1">RNA-directed DNA polymerase</fullName>
        <ecNumber evidence="1">2.7.7.49</ecNumber>
    </recommendedName>
</protein>
<evidence type="ECO:0000256" key="2">
    <source>
        <dbReference type="ARBA" id="ARBA00022679"/>
    </source>
</evidence>
<dbReference type="InterPro" id="IPR051083">
    <property type="entry name" value="GrpII_Intron_Splice-Mob/Def"/>
</dbReference>
<dbReference type="Proteomes" id="UP000808146">
    <property type="component" value="Unassembled WGS sequence"/>
</dbReference>
<keyword evidence="5" id="KW-0460">Magnesium</keyword>
<keyword evidence="6 11" id="KW-0695">RNA-directed DNA polymerase</keyword>
<organism evidence="11 12">
    <name type="scientific">Candidatus Dechloromonas phosphorivorans</name>
    <dbReference type="NCBI Taxonomy" id="2899244"/>
    <lineage>
        <taxon>Bacteria</taxon>
        <taxon>Pseudomonadati</taxon>
        <taxon>Pseudomonadota</taxon>
        <taxon>Betaproteobacteria</taxon>
        <taxon>Rhodocyclales</taxon>
        <taxon>Azonexaceae</taxon>
        <taxon>Dechloromonas</taxon>
    </lineage>
</organism>
<dbReference type="PRINTS" id="PR00866">
    <property type="entry name" value="RNADNAPOLMS"/>
</dbReference>
<dbReference type="GO" id="GO:0003964">
    <property type="term" value="F:RNA-directed DNA polymerase activity"/>
    <property type="evidence" value="ECO:0007669"/>
    <property type="project" value="UniProtKB-KW"/>
</dbReference>
<evidence type="ECO:0000256" key="1">
    <source>
        <dbReference type="ARBA" id="ARBA00012493"/>
    </source>
</evidence>
<evidence type="ECO:0000256" key="8">
    <source>
        <dbReference type="ARBA" id="ARBA00034120"/>
    </source>
</evidence>
<reference evidence="11" key="1">
    <citation type="submission" date="2020-10" db="EMBL/GenBank/DDBJ databases">
        <title>Connecting structure to function with the recovery of over 1000 high-quality activated sludge metagenome-assembled genomes encoding full-length rRNA genes using long-read sequencing.</title>
        <authorList>
            <person name="Singleton C.M."/>
            <person name="Petriglieri F."/>
            <person name="Kristensen J.M."/>
            <person name="Kirkegaard R.H."/>
            <person name="Michaelsen T.Y."/>
            <person name="Andersen M.H."/>
            <person name="Karst S.M."/>
            <person name="Dueholm M.S."/>
            <person name="Nielsen P.H."/>
            <person name="Albertsen M."/>
        </authorList>
    </citation>
    <scope>NUCLEOTIDE SEQUENCE</scope>
    <source>
        <strain evidence="11">OdNE_18-Q3-R46-58_BAT3C.305</strain>
    </source>
</reference>
<dbReference type="EMBL" id="JADKBR010000003">
    <property type="protein sequence ID" value="MBK8889805.1"/>
    <property type="molecule type" value="Genomic_DNA"/>
</dbReference>
<evidence type="ECO:0000313" key="12">
    <source>
        <dbReference type="Proteomes" id="UP000808146"/>
    </source>
</evidence>
<comment type="caution">
    <text evidence="11">The sequence shown here is derived from an EMBL/GenBank/DDBJ whole genome shotgun (WGS) entry which is preliminary data.</text>
</comment>
<dbReference type="InterPro" id="IPR043502">
    <property type="entry name" value="DNA/RNA_pol_sf"/>
</dbReference>